<dbReference type="Pfam" id="PF04231">
    <property type="entry name" value="Endonuclease_1"/>
    <property type="match status" value="1"/>
</dbReference>
<dbReference type="GO" id="GO:0004519">
    <property type="term" value="F:endonuclease activity"/>
    <property type="evidence" value="ECO:0007669"/>
    <property type="project" value="UniProtKB-KW"/>
</dbReference>
<dbReference type="EMBL" id="JADIMY010000042">
    <property type="protein sequence ID" value="MBO8427309.1"/>
    <property type="molecule type" value="Genomic_DNA"/>
</dbReference>
<dbReference type="PANTHER" id="PTHR33607">
    <property type="entry name" value="ENDONUCLEASE-1"/>
    <property type="match status" value="1"/>
</dbReference>
<evidence type="ECO:0000256" key="2">
    <source>
        <dbReference type="ARBA" id="ARBA00022801"/>
    </source>
</evidence>
<keyword evidence="2" id="KW-0378">Hydrolase</keyword>
<feature type="domain" description="Bacterial repeat" evidence="4">
    <location>
        <begin position="38"/>
        <end position="101"/>
    </location>
</feature>
<dbReference type="InterPro" id="IPR007346">
    <property type="entry name" value="Endonuclease-I"/>
</dbReference>
<dbReference type="InterPro" id="IPR044925">
    <property type="entry name" value="His-Me_finger_sf"/>
</dbReference>
<feature type="chain" id="PRO_5038847952" evidence="3">
    <location>
        <begin position="24"/>
        <end position="443"/>
    </location>
</feature>
<keyword evidence="3" id="KW-0732">Signal</keyword>
<evidence type="ECO:0000313" key="6">
    <source>
        <dbReference type="Proteomes" id="UP000823613"/>
    </source>
</evidence>
<reference evidence="5" key="2">
    <citation type="journal article" date="2021" name="PeerJ">
        <title>Extensive microbial diversity within the chicken gut microbiome revealed by metagenomics and culture.</title>
        <authorList>
            <person name="Gilroy R."/>
            <person name="Ravi A."/>
            <person name="Getino M."/>
            <person name="Pursley I."/>
            <person name="Horton D.L."/>
            <person name="Alikhan N.F."/>
            <person name="Baker D."/>
            <person name="Gharbi K."/>
            <person name="Hall N."/>
            <person name="Watson M."/>
            <person name="Adriaenssens E.M."/>
            <person name="Foster-Nyarko E."/>
            <person name="Jarju S."/>
            <person name="Secka A."/>
            <person name="Antonio M."/>
            <person name="Oren A."/>
            <person name="Chaudhuri R.R."/>
            <person name="La Ragione R."/>
            <person name="Hildebrand F."/>
            <person name="Pallen M.J."/>
        </authorList>
    </citation>
    <scope>NUCLEOTIDE SEQUENCE</scope>
    <source>
        <strain evidence="5">11159</strain>
    </source>
</reference>
<dbReference type="InterPro" id="IPR044060">
    <property type="entry name" value="Bacterial_rp_domain"/>
</dbReference>
<dbReference type="Proteomes" id="UP000823613">
    <property type="component" value="Unassembled WGS sequence"/>
</dbReference>
<evidence type="ECO:0000259" key="4">
    <source>
        <dbReference type="Pfam" id="PF18998"/>
    </source>
</evidence>
<reference evidence="5" key="1">
    <citation type="submission" date="2020-10" db="EMBL/GenBank/DDBJ databases">
        <authorList>
            <person name="Gilroy R."/>
        </authorList>
    </citation>
    <scope>NUCLEOTIDE SEQUENCE</scope>
    <source>
        <strain evidence="5">11159</strain>
    </source>
</reference>
<gene>
    <name evidence="5" type="ORF">IAC58_01960</name>
</gene>
<accession>A0A9D9GWG1</accession>
<dbReference type="PROSITE" id="PS51257">
    <property type="entry name" value="PROKAR_LIPOPROTEIN"/>
    <property type="match status" value="1"/>
</dbReference>
<protein>
    <submittedName>
        <fullName evidence="5">Endonuclease</fullName>
    </submittedName>
</protein>
<evidence type="ECO:0000313" key="5">
    <source>
        <dbReference type="EMBL" id="MBO8427309.1"/>
    </source>
</evidence>
<dbReference type="SUPFAM" id="SSF54060">
    <property type="entry name" value="His-Me finger endonucleases"/>
    <property type="match status" value="1"/>
</dbReference>
<evidence type="ECO:0000256" key="3">
    <source>
        <dbReference type="SAM" id="SignalP"/>
    </source>
</evidence>
<sequence>MKSRRFLFLIPIVLSLVSCNSNSQNSLEKVEFCVVFDENEGSISGSINGLYTVGTSLNIVVTPNEGYEFNGIYNGETLASVVPTYSFVIEENTTLNVLFKEVDSGGEPVVPPTPTPVTYKFSLDYDTATGRVSGTSSGTYEEGTLITLDATPNSNYEFIGYYNGDNLVSSDTHYEFSLTSDIEIDVFFKLSETSDWMPTLSTVQEVTKGEIGMNDIDWTDTRINPKYSLKSLSEYYENIDFSLIGEELKDELREVTRLKSHYNYDYARSLLQYTDESLEDPGYIFGIYDGTSIRPIWDSGHTWNREHIWCQSRYEGISGGPKSDLFNLRASFSKINSSRGNNYYDEKGTSGYYPNENEEYDFRGDVARSCFYVYTNYEGLRLTDNPNSNLNVSMGKLSTLLRWHKEDPVDEFERQRNMKIYQFQGNRNPYVDIPELVDRVFIS</sequence>
<dbReference type="AlphaFoldDB" id="A0A9D9GWG1"/>
<organism evidence="5 6">
    <name type="scientific">Candidatus Onthovivens merdipullorum</name>
    <dbReference type="NCBI Taxonomy" id="2840889"/>
    <lineage>
        <taxon>Bacteria</taxon>
        <taxon>Bacillati</taxon>
        <taxon>Bacillota</taxon>
        <taxon>Bacilli</taxon>
        <taxon>Bacillales</taxon>
        <taxon>Candidatus Onthovivens</taxon>
    </lineage>
</organism>
<dbReference type="Pfam" id="PF18998">
    <property type="entry name" value="Flg_new_2"/>
    <property type="match status" value="2"/>
</dbReference>
<evidence type="ECO:0000256" key="1">
    <source>
        <dbReference type="ARBA" id="ARBA00022722"/>
    </source>
</evidence>
<dbReference type="PANTHER" id="PTHR33607:SF2">
    <property type="entry name" value="ENDONUCLEASE-1"/>
    <property type="match status" value="1"/>
</dbReference>
<keyword evidence="5" id="KW-0255">Endonuclease</keyword>
<proteinExistence type="predicted"/>
<comment type="caution">
    <text evidence="5">The sequence shown here is derived from an EMBL/GenBank/DDBJ whole genome shotgun (WGS) entry which is preliminary data.</text>
</comment>
<dbReference type="GO" id="GO:0016787">
    <property type="term" value="F:hydrolase activity"/>
    <property type="evidence" value="ECO:0007669"/>
    <property type="project" value="UniProtKB-KW"/>
</dbReference>
<name>A0A9D9GWG1_9BACL</name>
<feature type="signal peptide" evidence="3">
    <location>
        <begin position="1"/>
        <end position="23"/>
    </location>
</feature>
<keyword evidence="1" id="KW-0540">Nuclease</keyword>
<feature type="domain" description="Bacterial repeat" evidence="4">
    <location>
        <begin position="127"/>
        <end position="189"/>
    </location>
</feature>